<feature type="signal peptide" evidence="1">
    <location>
        <begin position="1"/>
        <end position="15"/>
    </location>
</feature>
<evidence type="ECO:0008006" key="4">
    <source>
        <dbReference type="Google" id="ProtNLM"/>
    </source>
</evidence>
<dbReference type="Proteomes" id="UP000604046">
    <property type="component" value="Unassembled WGS sequence"/>
</dbReference>
<gene>
    <name evidence="2" type="ORF">SNAT2548_LOCUS10942</name>
</gene>
<sequence length="218" mass="23500">MIFALVPCMIALASADLAVDASPLMDKLNQALSSKLGDINAKLAAGMKTKDPMMVNVEKGPLHVDKISDLSSLRVESFKVTGFHMPNLAMALSGAWSGDLNVNGFVDALGKKVPVDAALHGVSFKSDEIDMNLKRNPLEIQGFNVKSLEVSIQSITCQVHFAMPALANIVSKLADKKINESKGKIAEKLSEKMKEVLGNTLNEKIKGALNGKLHEMMR</sequence>
<evidence type="ECO:0000256" key="1">
    <source>
        <dbReference type="SAM" id="SignalP"/>
    </source>
</evidence>
<protein>
    <recommendedName>
        <fullName evidence="4">Lipid-binding serum glycoprotein N-terminal domain-containing protein</fullName>
    </recommendedName>
</protein>
<evidence type="ECO:0000313" key="3">
    <source>
        <dbReference type="Proteomes" id="UP000604046"/>
    </source>
</evidence>
<dbReference type="EMBL" id="CAJNDS010000945">
    <property type="protein sequence ID" value="CAE7241600.1"/>
    <property type="molecule type" value="Genomic_DNA"/>
</dbReference>
<name>A0A812L7U8_9DINO</name>
<keyword evidence="1" id="KW-0732">Signal</keyword>
<proteinExistence type="predicted"/>
<dbReference type="AlphaFoldDB" id="A0A812L7U8"/>
<keyword evidence="3" id="KW-1185">Reference proteome</keyword>
<comment type="caution">
    <text evidence="2">The sequence shown here is derived from an EMBL/GenBank/DDBJ whole genome shotgun (WGS) entry which is preliminary data.</text>
</comment>
<organism evidence="2 3">
    <name type="scientific">Symbiodinium natans</name>
    <dbReference type="NCBI Taxonomy" id="878477"/>
    <lineage>
        <taxon>Eukaryota</taxon>
        <taxon>Sar</taxon>
        <taxon>Alveolata</taxon>
        <taxon>Dinophyceae</taxon>
        <taxon>Suessiales</taxon>
        <taxon>Symbiodiniaceae</taxon>
        <taxon>Symbiodinium</taxon>
    </lineage>
</organism>
<accession>A0A812L7U8</accession>
<evidence type="ECO:0000313" key="2">
    <source>
        <dbReference type="EMBL" id="CAE7241600.1"/>
    </source>
</evidence>
<reference evidence="2" key="1">
    <citation type="submission" date="2021-02" db="EMBL/GenBank/DDBJ databases">
        <authorList>
            <person name="Dougan E. K."/>
            <person name="Rhodes N."/>
            <person name="Thang M."/>
            <person name="Chan C."/>
        </authorList>
    </citation>
    <scope>NUCLEOTIDE SEQUENCE</scope>
</reference>
<feature type="chain" id="PRO_5032569922" description="Lipid-binding serum glycoprotein N-terminal domain-containing protein" evidence="1">
    <location>
        <begin position="16"/>
        <end position="218"/>
    </location>
</feature>